<feature type="transmembrane region" description="Helical" evidence="5">
    <location>
        <begin position="94"/>
        <end position="126"/>
    </location>
</feature>
<evidence type="ECO:0000256" key="1">
    <source>
        <dbReference type="ARBA" id="ARBA00004141"/>
    </source>
</evidence>
<keyword evidence="6" id="KW-0808">Transferase</keyword>
<keyword evidence="2 5" id="KW-0812">Transmembrane</keyword>
<feature type="transmembrane region" description="Helical" evidence="5">
    <location>
        <begin position="138"/>
        <end position="160"/>
    </location>
</feature>
<dbReference type="Pfam" id="PF01040">
    <property type="entry name" value="UbiA"/>
    <property type="match status" value="1"/>
</dbReference>
<keyword evidence="3 5" id="KW-1133">Transmembrane helix</keyword>
<feature type="transmembrane region" description="Helical" evidence="5">
    <location>
        <begin position="238"/>
        <end position="259"/>
    </location>
</feature>
<dbReference type="CDD" id="cd13963">
    <property type="entry name" value="PT_UbiA_2"/>
    <property type="match status" value="1"/>
</dbReference>
<accession>A0A2M8P4A4</accession>
<evidence type="ECO:0000256" key="5">
    <source>
        <dbReference type="SAM" id="Phobius"/>
    </source>
</evidence>
<dbReference type="AlphaFoldDB" id="A0A2M8P4A4"/>
<comment type="caution">
    <text evidence="6">The sequence shown here is derived from an EMBL/GenBank/DDBJ whole genome shotgun (WGS) entry which is preliminary data.</text>
</comment>
<organism evidence="6 7">
    <name type="scientific">Candidatus Thermofonsia Clade 1 bacterium</name>
    <dbReference type="NCBI Taxonomy" id="2364210"/>
    <lineage>
        <taxon>Bacteria</taxon>
        <taxon>Bacillati</taxon>
        <taxon>Chloroflexota</taxon>
        <taxon>Candidatus Thermofontia</taxon>
        <taxon>Candidatus Thermofonsia Clade 1</taxon>
    </lineage>
</organism>
<evidence type="ECO:0000313" key="7">
    <source>
        <dbReference type="Proteomes" id="UP000228921"/>
    </source>
</evidence>
<feature type="transmembrane region" description="Helical" evidence="5">
    <location>
        <begin position="215"/>
        <end position="232"/>
    </location>
</feature>
<evidence type="ECO:0000256" key="2">
    <source>
        <dbReference type="ARBA" id="ARBA00022692"/>
    </source>
</evidence>
<keyword evidence="4 5" id="KW-0472">Membrane</keyword>
<evidence type="ECO:0000256" key="4">
    <source>
        <dbReference type="ARBA" id="ARBA00023136"/>
    </source>
</evidence>
<proteinExistence type="predicted"/>
<dbReference type="Gene3D" id="1.10.357.140">
    <property type="entry name" value="UbiA prenyltransferase"/>
    <property type="match status" value="1"/>
</dbReference>
<dbReference type="InterPro" id="IPR000537">
    <property type="entry name" value="UbiA_prenyltransferase"/>
</dbReference>
<comment type="subcellular location">
    <subcellularLocation>
        <location evidence="1">Membrane</location>
        <topology evidence="1">Multi-pass membrane protein</topology>
    </subcellularLocation>
</comment>
<evidence type="ECO:0000313" key="6">
    <source>
        <dbReference type="EMBL" id="PJF32366.1"/>
    </source>
</evidence>
<feature type="transmembrane region" description="Helical" evidence="5">
    <location>
        <begin position="166"/>
        <end position="183"/>
    </location>
</feature>
<keyword evidence="6" id="KW-0328">Glycosyltransferase</keyword>
<dbReference type="EMBL" id="PGTK01000001">
    <property type="protein sequence ID" value="PJF32366.1"/>
    <property type="molecule type" value="Genomic_DNA"/>
</dbReference>
<feature type="transmembrane region" description="Helical" evidence="5">
    <location>
        <begin position="280"/>
        <end position="301"/>
    </location>
</feature>
<sequence length="305" mass="34430">MALWRTLPAWLRGLIRTMRPKQWTKNLFVFIPILFDRQLGQLDALTHVCIAFALYCLMASAVYILNDIVDVERDRLHPKKKHRAIPSGQLPMPIAIFAAVSLPIVTLIGALFVSVPLALVLIAYYTKDLAYSFYLKNVVIIDVITVASGFIMRLIAGVVVINVTNFSPWLYVVVGALALFLAVGKRRQELLMLAEAAQDVRATYKDYNLPLLDDMLRMVTSATLISYTFYTFEARTNLTGSLMLLSVPFALYGMFRYLYLIHVRGEGSAPDELLFKDKPLLITVILFVLVVGALIYLPPWLDRIL</sequence>
<gene>
    <name evidence="6" type="ORF">CUN51_00125</name>
</gene>
<dbReference type="NCBIfam" id="NF008978">
    <property type="entry name" value="PRK12324.1-4"/>
    <property type="match status" value="1"/>
</dbReference>
<dbReference type="GO" id="GO:0016757">
    <property type="term" value="F:glycosyltransferase activity"/>
    <property type="evidence" value="ECO:0007669"/>
    <property type="project" value="UniProtKB-KW"/>
</dbReference>
<reference evidence="6 7" key="1">
    <citation type="submission" date="2017-11" db="EMBL/GenBank/DDBJ databases">
        <title>Evolution of Phototrophy in the Chloroflexi Phylum Driven by Horizontal Gene Transfer.</title>
        <authorList>
            <person name="Ward L.M."/>
            <person name="Hemp J."/>
            <person name="Shih P.M."/>
            <person name="Mcglynn S.E."/>
            <person name="Fischer W."/>
        </authorList>
    </citation>
    <scope>NUCLEOTIDE SEQUENCE [LARGE SCALE GENOMIC DNA]</scope>
    <source>
        <strain evidence="6">CP2_2F</strain>
    </source>
</reference>
<dbReference type="GO" id="GO:0016020">
    <property type="term" value="C:membrane"/>
    <property type="evidence" value="ECO:0007669"/>
    <property type="project" value="UniProtKB-SubCell"/>
</dbReference>
<evidence type="ECO:0000256" key="3">
    <source>
        <dbReference type="ARBA" id="ARBA00022989"/>
    </source>
</evidence>
<protein>
    <submittedName>
        <fullName evidence="6">Decaprenyl-phosphate phosphoribosyltransferase</fullName>
    </submittedName>
</protein>
<dbReference type="GO" id="GO:0016765">
    <property type="term" value="F:transferase activity, transferring alkyl or aryl (other than methyl) groups"/>
    <property type="evidence" value="ECO:0007669"/>
    <property type="project" value="InterPro"/>
</dbReference>
<dbReference type="Proteomes" id="UP000228921">
    <property type="component" value="Unassembled WGS sequence"/>
</dbReference>
<feature type="transmembrane region" description="Helical" evidence="5">
    <location>
        <begin position="44"/>
        <end position="65"/>
    </location>
</feature>
<dbReference type="InterPro" id="IPR044878">
    <property type="entry name" value="UbiA_sf"/>
</dbReference>
<name>A0A2M8P4A4_9CHLR</name>